<name>A0ABM0JRG7_APLCA</name>
<accession>A0ABM0JRG7</accession>
<keyword evidence="9" id="KW-1185">Reference proteome</keyword>
<dbReference type="Pfam" id="PF05833">
    <property type="entry name" value="NFACT_N"/>
    <property type="match status" value="1"/>
</dbReference>
<feature type="region of interest" description="Disordered" evidence="6">
    <location>
        <begin position="779"/>
        <end position="1012"/>
    </location>
</feature>
<dbReference type="PANTHER" id="PTHR15239:SF6">
    <property type="entry name" value="RIBOSOME QUALITY CONTROL COMPLEX SUBUNIT NEMF"/>
    <property type="match status" value="1"/>
</dbReference>
<evidence type="ECO:0000256" key="1">
    <source>
        <dbReference type="ARBA" id="ARBA00004496"/>
    </source>
</evidence>
<dbReference type="InterPro" id="IPR051608">
    <property type="entry name" value="RQC_Subunit_NEMF"/>
</dbReference>
<feature type="compositionally biased region" description="Acidic residues" evidence="6">
    <location>
        <begin position="750"/>
        <end position="759"/>
    </location>
</feature>
<feature type="compositionally biased region" description="Basic and acidic residues" evidence="6">
    <location>
        <begin position="730"/>
        <end position="740"/>
    </location>
</feature>
<evidence type="ECO:0000259" key="8">
    <source>
        <dbReference type="Pfam" id="PF11923"/>
    </source>
</evidence>
<feature type="compositionally biased region" description="Acidic residues" evidence="6">
    <location>
        <begin position="665"/>
        <end position="685"/>
    </location>
</feature>
<evidence type="ECO:0000256" key="5">
    <source>
        <dbReference type="SAM" id="Coils"/>
    </source>
</evidence>
<evidence type="ECO:0000256" key="3">
    <source>
        <dbReference type="ARBA" id="ARBA00022490"/>
    </source>
</evidence>
<dbReference type="Gene3D" id="2.30.310.10">
    <property type="entry name" value="ibrinogen binding protein from staphylococcus aureus domain"/>
    <property type="match status" value="1"/>
</dbReference>
<keyword evidence="4 5" id="KW-0175">Coiled coil</keyword>
<dbReference type="GeneID" id="101854089"/>
<evidence type="ECO:0000259" key="7">
    <source>
        <dbReference type="Pfam" id="PF05670"/>
    </source>
</evidence>
<feature type="compositionally biased region" description="Acidic residues" evidence="6">
    <location>
        <begin position="853"/>
        <end position="865"/>
    </location>
</feature>
<keyword evidence="3" id="KW-0963">Cytoplasm</keyword>
<feature type="compositionally biased region" description="Basic and acidic residues" evidence="6">
    <location>
        <begin position="889"/>
        <end position="903"/>
    </location>
</feature>
<feature type="compositionally biased region" description="Basic and acidic residues" evidence="6">
    <location>
        <begin position="689"/>
        <end position="702"/>
    </location>
</feature>
<dbReference type="NCBIfam" id="NF041120">
    <property type="entry name" value="RqcH_arch"/>
    <property type="match status" value="1"/>
</dbReference>
<feature type="domain" description="NFACT RNA-binding" evidence="7">
    <location>
        <begin position="499"/>
        <end position="609"/>
    </location>
</feature>
<gene>
    <name evidence="10" type="primary">LOC101854089</name>
</gene>
<sequence length="1109" mass="123012">MKSRFSTIDIAVIVQELKRFLGMRVVNVYDIDNKTYLIRVGKPDEKDVILIESGIRLHSTEFDWPKNPAPSGFSMKLRKHLKGRRFESIRQLGIDRIVDLQFGSGEAAYHVIVELYDRGNIVLTDFEFTILNILRPRTDNSQDVRFAVREIYPVDSGKEHHAPTLERLQALIQSGKDGDVLKKLLVPHLDYGPAIIDHVLLGAGFKENVKIGQGFHPDADMSKLLTAIEEAESLLQDFISKPCKGHIIQKKDQKPSSAGAESGEILLYEEFHPFLLRQHRDKPMVEFERFDRSVDEFFSKLESQRLDLKVIQQEKTALKKLDNVKKDHEKRIQGLQKEQESDVLRGQLIEMNLDLVDQAILIVRSAVANQIDWTEIWNLVKEAQLRDDPVASTIKALKLDTNQITLLLHDPYVAPTDGDDSDTVPLKPMRVDIDLALSAYGNSRKYFDKKRQAAKKQQKTVEASNKAFKSAEKKTKQTLKDVAVAASINKTRKTYWFEKFLWFISSENYLVIGGRDQQQNEIIVKRYMRPGDLYVHADLHGASSCVVKNPTGEPVPPKTLNEAGTMAICNSAAWDSKVVTSAWWVHHDQVSKTAPSGEYLTTGSFMIRGKKNYLPPSYLVYGFGFVFKLEEGSIERHLGERKVRAVDDDAMSVTDSTVSSVPGAEDVDIEISDDSDEDDDNDDAAGAENKTDAAAEGDKSKVTDSVSDDVPLSSAVSPEAGATSAPAGAPKEEVKEDVVEQKAGAAGGGDDGDDADDMAFPDTNIALTHVKGDKYELQREVSTTSTVSEASDVFDLGDGVPVSLGQKTSSKTGKISAKQRRDMKKGKKGKGGGQEDEEEDQVSWLHPSKQEKEEDAAEGAEEEGESKEKGPQGVPPKRGQRAKLKKMKEKYADQDEEERRLRMEILASSGAQKEEKKKKGKKGKEPPPPAKSQRPGSSQKPPANQVKAQGQKVQQGDGASQTQTVPADSADTSHKSLDRREEKDPKPKASAKEDHESDGEKEEEGAAQDDMNILNSLTGLPVTEDELLFAIPMCAPYNAILSYKYKVKLMPGSTKKGKAVKTALNMFVHEKSASPREKDLLKIQKDVDLSRNVPGKVKVAAPNLHKNKR</sequence>
<feature type="region of interest" description="Disordered" evidence="6">
    <location>
        <begin position="650"/>
        <end position="761"/>
    </location>
</feature>
<dbReference type="Proteomes" id="UP000694888">
    <property type="component" value="Unplaced"/>
</dbReference>
<proteinExistence type="inferred from homology"/>
<feature type="compositionally biased region" description="Acidic residues" evidence="6">
    <location>
        <begin position="996"/>
        <end position="1007"/>
    </location>
</feature>
<feature type="domain" description="NFACT protein C-terminal" evidence="8">
    <location>
        <begin position="1008"/>
        <end position="1099"/>
    </location>
</feature>
<evidence type="ECO:0000256" key="6">
    <source>
        <dbReference type="SAM" id="MobiDB-lite"/>
    </source>
</evidence>
<dbReference type="Pfam" id="PF05670">
    <property type="entry name" value="NFACT-R_1"/>
    <property type="match status" value="1"/>
</dbReference>
<dbReference type="PANTHER" id="PTHR15239">
    <property type="entry name" value="NUCLEAR EXPORT MEDIATOR FACTOR NEMF"/>
    <property type="match status" value="1"/>
</dbReference>
<evidence type="ECO:0000313" key="9">
    <source>
        <dbReference type="Proteomes" id="UP000694888"/>
    </source>
</evidence>
<evidence type="ECO:0000256" key="2">
    <source>
        <dbReference type="ARBA" id="ARBA00008318"/>
    </source>
</evidence>
<protein>
    <submittedName>
        <fullName evidence="10">Nuclear export mediator factor Nemf</fullName>
    </submittedName>
</protein>
<comment type="subcellular location">
    <subcellularLocation>
        <location evidence="1">Cytoplasm</location>
    </subcellularLocation>
</comment>
<evidence type="ECO:0000313" key="10">
    <source>
        <dbReference type="RefSeq" id="XP_005099828.1"/>
    </source>
</evidence>
<feature type="compositionally biased region" description="Basic and acidic residues" evidence="6">
    <location>
        <begin position="971"/>
        <end position="995"/>
    </location>
</feature>
<dbReference type="InterPro" id="IPR008532">
    <property type="entry name" value="NFACT_RNA-bd"/>
</dbReference>
<dbReference type="InterPro" id="IPR021846">
    <property type="entry name" value="NFACT-C"/>
</dbReference>
<feature type="compositionally biased region" description="Low complexity" evidence="6">
    <location>
        <begin position="780"/>
        <end position="789"/>
    </location>
</feature>
<feature type="compositionally biased region" description="Polar residues" evidence="6">
    <location>
        <begin position="957"/>
        <end position="966"/>
    </location>
</feature>
<feature type="compositionally biased region" description="Low complexity" evidence="6">
    <location>
        <begin position="943"/>
        <end position="956"/>
    </location>
</feature>
<reference evidence="10" key="1">
    <citation type="submission" date="2025-08" db="UniProtKB">
        <authorList>
            <consortium name="RefSeq"/>
        </authorList>
    </citation>
    <scope>IDENTIFICATION</scope>
</reference>
<dbReference type="RefSeq" id="XP_005099828.1">
    <property type="nucleotide sequence ID" value="XM_005099771.3"/>
</dbReference>
<feature type="compositionally biased region" description="Basic residues" evidence="6">
    <location>
        <begin position="878"/>
        <end position="888"/>
    </location>
</feature>
<organism evidence="9 10">
    <name type="scientific">Aplysia californica</name>
    <name type="common">California sea hare</name>
    <dbReference type="NCBI Taxonomy" id="6500"/>
    <lineage>
        <taxon>Eukaryota</taxon>
        <taxon>Metazoa</taxon>
        <taxon>Spiralia</taxon>
        <taxon>Lophotrochozoa</taxon>
        <taxon>Mollusca</taxon>
        <taxon>Gastropoda</taxon>
        <taxon>Heterobranchia</taxon>
        <taxon>Euthyneura</taxon>
        <taxon>Tectipleura</taxon>
        <taxon>Aplysiida</taxon>
        <taxon>Aplysioidea</taxon>
        <taxon>Aplysiidae</taxon>
        <taxon>Aplysia</taxon>
    </lineage>
</organism>
<evidence type="ECO:0000256" key="4">
    <source>
        <dbReference type="ARBA" id="ARBA00023054"/>
    </source>
</evidence>
<comment type="similarity">
    <text evidence="2">Belongs to the NEMF family.</text>
</comment>
<feature type="compositionally biased region" description="Basic residues" evidence="6">
    <location>
        <begin position="817"/>
        <end position="830"/>
    </location>
</feature>
<feature type="coiled-coil region" evidence="5">
    <location>
        <begin position="311"/>
        <end position="338"/>
    </location>
</feature>
<dbReference type="Pfam" id="PF11923">
    <property type="entry name" value="NFACT-C"/>
    <property type="match status" value="1"/>
</dbReference>